<gene>
    <name evidence="1" type="ORF">GCM10011518_19360</name>
</gene>
<dbReference type="EMBL" id="BMKP01000003">
    <property type="protein sequence ID" value="GGF10271.1"/>
    <property type="molecule type" value="Genomic_DNA"/>
</dbReference>
<comment type="caution">
    <text evidence="1">The sequence shown here is derived from an EMBL/GenBank/DDBJ whole genome shotgun (WGS) entry which is preliminary data.</text>
</comment>
<protein>
    <submittedName>
        <fullName evidence="1">Uncharacterized protein</fullName>
    </submittedName>
</protein>
<dbReference type="Proteomes" id="UP000655016">
    <property type="component" value="Unassembled WGS sequence"/>
</dbReference>
<organism evidence="1 2">
    <name type="scientific">Flavobacterium limi</name>
    <dbReference type="NCBI Taxonomy" id="2045105"/>
    <lineage>
        <taxon>Bacteria</taxon>
        <taxon>Pseudomonadati</taxon>
        <taxon>Bacteroidota</taxon>
        <taxon>Flavobacteriia</taxon>
        <taxon>Flavobacteriales</taxon>
        <taxon>Flavobacteriaceae</taxon>
        <taxon>Flavobacterium</taxon>
    </lineage>
</organism>
<evidence type="ECO:0000313" key="1">
    <source>
        <dbReference type="EMBL" id="GGF10271.1"/>
    </source>
</evidence>
<sequence length="171" mass="20358">MKYFDPYTSYDLHWLPYEITKCRNLKDSRVSTRALYGNRRNRMKFPRLNHNPIRYKGQMVGCSVFGRNLIYKQTNQFWNSLKVGTDVLSLLVNLCSKECESKLPKPPENYIQFPHKGGADLKQPLNEDELFELEMRNHDDSQNENLKVIEIAEKQQFSILKLMRRVWKNVE</sequence>
<name>A0ABQ1U5F2_9FLAO</name>
<evidence type="ECO:0000313" key="2">
    <source>
        <dbReference type="Proteomes" id="UP000655016"/>
    </source>
</evidence>
<keyword evidence="2" id="KW-1185">Reference proteome</keyword>
<proteinExistence type="predicted"/>
<reference evidence="2" key="1">
    <citation type="journal article" date="2019" name="Int. J. Syst. Evol. Microbiol.">
        <title>The Global Catalogue of Microorganisms (GCM) 10K type strain sequencing project: providing services to taxonomists for standard genome sequencing and annotation.</title>
        <authorList>
            <consortium name="The Broad Institute Genomics Platform"/>
            <consortium name="The Broad Institute Genome Sequencing Center for Infectious Disease"/>
            <person name="Wu L."/>
            <person name="Ma J."/>
        </authorList>
    </citation>
    <scope>NUCLEOTIDE SEQUENCE [LARGE SCALE GENOMIC DNA]</scope>
    <source>
        <strain evidence="2">CGMCC 1.16060</strain>
    </source>
</reference>
<accession>A0ABQ1U5F2</accession>